<dbReference type="OrthoDB" id="9803968at2"/>
<dbReference type="Gene3D" id="3.40.50.12780">
    <property type="entry name" value="N-terminal domain of ligase-like"/>
    <property type="match status" value="1"/>
</dbReference>
<proteinExistence type="inferred from homology"/>
<feature type="domain" description="AMP-dependent synthetase/ligase" evidence="3">
    <location>
        <begin position="9"/>
        <end position="349"/>
    </location>
</feature>
<protein>
    <submittedName>
        <fullName evidence="5">Acyl-CoA synthetase (AMP-forming)/AMP-acid ligase II</fullName>
    </submittedName>
</protein>
<feature type="domain" description="AMP-binding enzyme C-terminal" evidence="4">
    <location>
        <begin position="400"/>
        <end position="474"/>
    </location>
</feature>
<dbReference type="Pfam" id="PF00501">
    <property type="entry name" value="AMP-binding"/>
    <property type="match status" value="1"/>
</dbReference>
<evidence type="ECO:0000313" key="5">
    <source>
        <dbReference type="EMBL" id="TDV51112.1"/>
    </source>
</evidence>
<dbReference type="EMBL" id="SOCP01000006">
    <property type="protein sequence ID" value="TDV51112.1"/>
    <property type="molecule type" value="Genomic_DNA"/>
</dbReference>
<dbReference type="Proteomes" id="UP000294927">
    <property type="component" value="Unassembled WGS sequence"/>
</dbReference>
<sequence length="483" mass="51576">MDTIPAAVEDAARRFGDAEALVDGPVRMSWRELRDQVSGAAAAFVEGGVLAGDRVAICAPNTHHWVLTALGALSAGATLVPVNTRFTAVETADLLDRTSAKALVVADDFLGRDRLAELRDGGHRVPGFVLPVSPGEPWRALPTSTVDVEVDPDDVSDILFTAGTTGRSKGAMSAHRQALDVARAWAERGEVTADDRYLVINPFFHSFGYKAGILVCLLTGATIVPQAVYDAAAATRLVHDERITVMPGAPTIFQTMLDLPDVDLRSLRLAVTGAAVVPVALVERMQEAFGTVLTAYGMTEAVVATMCTPGDDADTVATTCGGPAAGFELRIGEQDEILLRGPNVMLGYLDDPEATGRAVDADGWLHTGDVGRVDERGYLTITDRLKDMYICGGFNVYPAEVEQALARMPGVADSAVVGVADERLGEVGKAFVVRREPGLSTEDVRAYCKGVLANYKVPRQVEFIDVLPRNASGKVLKFQLRER</sequence>
<evidence type="ECO:0000259" key="3">
    <source>
        <dbReference type="Pfam" id="PF00501"/>
    </source>
</evidence>
<evidence type="ECO:0000259" key="4">
    <source>
        <dbReference type="Pfam" id="PF13193"/>
    </source>
</evidence>
<dbReference type="SUPFAM" id="SSF56801">
    <property type="entry name" value="Acetyl-CoA synthetase-like"/>
    <property type="match status" value="1"/>
</dbReference>
<evidence type="ECO:0000313" key="6">
    <source>
        <dbReference type="Proteomes" id="UP000294927"/>
    </source>
</evidence>
<accession>A0A4R7VNJ4</accession>
<keyword evidence="2 5" id="KW-0436">Ligase</keyword>
<dbReference type="Gene3D" id="3.30.300.30">
    <property type="match status" value="1"/>
</dbReference>
<dbReference type="InterPro" id="IPR042099">
    <property type="entry name" value="ANL_N_sf"/>
</dbReference>
<keyword evidence="6" id="KW-1185">Reference proteome</keyword>
<dbReference type="PANTHER" id="PTHR43201:SF5">
    <property type="entry name" value="MEDIUM-CHAIN ACYL-COA LIGASE ACSF2, MITOCHONDRIAL"/>
    <property type="match status" value="1"/>
</dbReference>
<evidence type="ECO:0000256" key="2">
    <source>
        <dbReference type="ARBA" id="ARBA00022598"/>
    </source>
</evidence>
<dbReference type="InterPro" id="IPR000873">
    <property type="entry name" value="AMP-dep_synth/lig_dom"/>
</dbReference>
<organism evidence="5 6">
    <name type="scientific">Actinophytocola oryzae</name>
    <dbReference type="NCBI Taxonomy" id="502181"/>
    <lineage>
        <taxon>Bacteria</taxon>
        <taxon>Bacillati</taxon>
        <taxon>Actinomycetota</taxon>
        <taxon>Actinomycetes</taxon>
        <taxon>Pseudonocardiales</taxon>
        <taxon>Pseudonocardiaceae</taxon>
    </lineage>
</organism>
<dbReference type="PROSITE" id="PS00455">
    <property type="entry name" value="AMP_BINDING"/>
    <property type="match status" value="1"/>
</dbReference>
<evidence type="ECO:0000256" key="1">
    <source>
        <dbReference type="ARBA" id="ARBA00006432"/>
    </source>
</evidence>
<dbReference type="InterPro" id="IPR045851">
    <property type="entry name" value="AMP-bd_C_sf"/>
</dbReference>
<dbReference type="RefSeq" id="WP_133904299.1">
    <property type="nucleotide sequence ID" value="NZ_SOCP01000006.1"/>
</dbReference>
<name>A0A4R7VNJ4_9PSEU</name>
<dbReference type="FunFam" id="3.30.300.30:FF:000008">
    <property type="entry name" value="2,3-dihydroxybenzoate-AMP ligase"/>
    <property type="match status" value="1"/>
</dbReference>
<dbReference type="InterPro" id="IPR025110">
    <property type="entry name" value="AMP-bd_C"/>
</dbReference>
<dbReference type="AlphaFoldDB" id="A0A4R7VNJ4"/>
<reference evidence="5 6" key="1">
    <citation type="submission" date="2019-03" db="EMBL/GenBank/DDBJ databases">
        <title>Genomic Encyclopedia of Archaeal and Bacterial Type Strains, Phase II (KMG-II): from individual species to whole genera.</title>
        <authorList>
            <person name="Goeker M."/>
        </authorList>
    </citation>
    <scope>NUCLEOTIDE SEQUENCE [LARGE SCALE GENOMIC DNA]</scope>
    <source>
        <strain evidence="5 6">DSM 45499</strain>
    </source>
</reference>
<dbReference type="InterPro" id="IPR020845">
    <property type="entry name" value="AMP-binding_CS"/>
</dbReference>
<dbReference type="NCBIfam" id="NF005801">
    <property type="entry name" value="PRK07656.1"/>
    <property type="match status" value="1"/>
</dbReference>
<dbReference type="GO" id="GO:0031956">
    <property type="term" value="F:medium-chain fatty acid-CoA ligase activity"/>
    <property type="evidence" value="ECO:0007669"/>
    <property type="project" value="TreeGrafter"/>
</dbReference>
<gene>
    <name evidence="5" type="ORF">CLV71_106466</name>
</gene>
<dbReference type="PANTHER" id="PTHR43201">
    <property type="entry name" value="ACYL-COA SYNTHETASE"/>
    <property type="match status" value="1"/>
</dbReference>
<comment type="similarity">
    <text evidence="1">Belongs to the ATP-dependent AMP-binding enzyme family.</text>
</comment>
<comment type="caution">
    <text evidence="5">The sequence shown here is derived from an EMBL/GenBank/DDBJ whole genome shotgun (WGS) entry which is preliminary data.</text>
</comment>
<dbReference type="GO" id="GO:0006631">
    <property type="term" value="P:fatty acid metabolic process"/>
    <property type="evidence" value="ECO:0007669"/>
    <property type="project" value="TreeGrafter"/>
</dbReference>
<dbReference type="Pfam" id="PF13193">
    <property type="entry name" value="AMP-binding_C"/>
    <property type="match status" value="1"/>
</dbReference>